<protein>
    <submittedName>
        <fullName evidence="1">Uncharacterized protein</fullName>
    </submittedName>
</protein>
<evidence type="ECO:0000313" key="1">
    <source>
        <dbReference type="EMBL" id="CAB9511366.1"/>
    </source>
</evidence>
<dbReference type="AlphaFoldDB" id="A0A9N8E2K8"/>
<sequence length="86" mass="9411">MTSLQVMDFSSTIHKSSTPVANPLVCSDIDIGDLGPNWSKFAGQRQGSSEHNSVVAETDLDKARLLYMEWGPAQSRPNGIYLTGRE</sequence>
<dbReference type="Proteomes" id="UP001153069">
    <property type="component" value="Unassembled WGS sequence"/>
</dbReference>
<accession>A0A9N8E2K8</accession>
<reference evidence="1" key="1">
    <citation type="submission" date="2020-06" db="EMBL/GenBank/DDBJ databases">
        <authorList>
            <consortium name="Plant Systems Biology data submission"/>
        </authorList>
    </citation>
    <scope>NUCLEOTIDE SEQUENCE</scope>
    <source>
        <strain evidence="1">D6</strain>
    </source>
</reference>
<comment type="caution">
    <text evidence="1">The sequence shown here is derived from an EMBL/GenBank/DDBJ whole genome shotgun (WGS) entry which is preliminary data.</text>
</comment>
<dbReference type="OrthoDB" id="45918at2759"/>
<evidence type="ECO:0000313" key="2">
    <source>
        <dbReference type="Proteomes" id="UP001153069"/>
    </source>
</evidence>
<dbReference type="EMBL" id="CAICTM010000480">
    <property type="protein sequence ID" value="CAB9511366.1"/>
    <property type="molecule type" value="Genomic_DNA"/>
</dbReference>
<proteinExistence type="predicted"/>
<gene>
    <name evidence="1" type="ORF">SEMRO_481_G151670.1</name>
</gene>
<organism evidence="1 2">
    <name type="scientific">Seminavis robusta</name>
    <dbReference type="NCBI Taxonomy" id="568900"/>
    <lineage>
        <taxon>Eukaryota</taxon>
        <taxon>Sar</taxon>
        <taxon>Stramenopiles</taxon>
        <taxon>Ochrophyta</taxon>
        <taxon>Bacillariophyta</taxon>
        <taxon>Bacillariophyceae</taxon>
        <taxon>Bacillariophycidae</taxon>
        <taxon>Naviculales</taxon>
        <taxon>Naviculaceae</taxon>
        <taxon>Seminavis</taxon>
    </lineage>
</organism>
<keyword evidence="2" id="KW-1185">Reference proteome</keyword>
<name>A0A9N8E2K8_9STRA</name>